<feature type="non-terminal residue" evidence="2">
    <location>
        <position position="81"/>
    </location>
</feature>
<comment type="caution">
    <text evidence="2">The sequence shown here is derived from an EMBL/GenBank/DDBJ whole genome shotgun (WGS) entry which is preliminary data.</text>
</comment>
<evidence type="ECO:0000256" key="1">
    <source>
        <dbReference type="SAM" id="MobiDB-lite"/>
    </source>
</evidence>
<feature type="region of interest" description="Disordered" evidence="1">
    <location>
        <begin position="27"/>
        <end position="54"/>
    </location>
</feature>
<evidence type="ECO:0000313" key="2">
    <source>
        <dbReference type="EMBL" id="RRT72358.1"/>
    </source>
</evidence>
<organism evidence="2 3">
    <name type="scientific">Ensete ventricosum</name>
    <name type="common">Abyssinian banana</name>
    <name type="synonym">Musa ensete</name>
    <dbReference type="NCBI Taxonomy" id="4639"/>
    <lineage>
        <taxon>Eukaryota</taxon>
        <taxon>Viridiplantae</taxon>
        <taxon>Streptophyta</taxon>
        <taxon>Embryophyta</taxon>
        <taxon>Tracheophyta</taxon>
        <taxon>Spermatophyta</taxon>
        <taxon>Magnoliopsida</taxon>
        <taxon>Liliopsida</taxon>
        <taxon>Zingiberales</taxon>
        <taxon>Musaceae</taxon>
        <taxon>Ensete</taxon>
    </lineage>
</organism>
<gene>
    <name evidence="2" type="ORF">B296_00018536</name>
</gene>
<protein>
    <submittedName>
        <fullName evidence="2">Uncharacterized protein</fullName>
    </submittedName>
</protein>
<accession>A0A427A873</accession>
<sequence length="81" mass="9182">MAVCYEHQPYPTTALQGVSLFLSVDKEGKHRRNRPPEIPSMSVAEASRSRNGKAPRWNLAQASRIAWRAGCRDENCDEARR</sequence>
<reference evidence="2 3" key="1">
    <citation type="journal article" date="2014" name="Agronomy (Basel)">
        <title>A Draft Genome Sequence for Ensete ventricosum, the Drought-Tolerant Tree Against Hunger.</title>
        <authorList>
            <person name="Harrison J."/>
            <person name="Moore K.A."/>
            <person name="Paszkiewicz K."/>
            <person name="Jones T."/>
            <person name="Grant M."/>
            <person name="Ambacheew D."/>
            <person name="Muzemil S."/>
            <person name="Studholme D.J."/>
        </authorList>
    </citation>
    <scope>NUCLEOTIDE SEQUENCE [LARGE SCALE GENOMIC DNA]</scope>
</reference>
<evidence type="ECO:0000313" key="3">
    <source>
        <dbReference type="Proteomes" id="UP000287651"/>
    </source>
</evidence>
<dbReference type="AlphaFoldDB" id="A0A427A873"/>
<proteinExistence type="predicted"/>
<dbReference type="EMBL" id="AMZH03003429">
    <property type="protein sequence ID" value="RRT72358.1"/>
    <property type="molecule type" value="Genomic_DNA"/>
</dbReference>
<name>A0A427A873_ENSVE</name>
<dbReference type="Proteomes" id="UP000287651">
    <property type="component" value="Unassembled WGS sequence"/>
</dbReference>